<dbReference type="Gene3D" id="2.70.40.10">
    <property type="match status" value="1"/>
</dbReference>
<evidence type="ECO:0000313" key="8">
    <source>
        <dbReference type="EMBL" id="MDC9590729.1"/>
    </source>
</evidence>
<feature type="region of interest" description="Disordered" evidence="6">
    <location>
        <begin position="145"/>
        <end position="165"/>
    </location>
</feature>
<evidence type="ECO:0000256" key="4">
    <source>
        <dbReference type="ARBA" id="ARBA00023080"/>
    </source>
</evidence>
<evidence type="ECO:0000256" key="5">
    <source>
        <dbReference type="ARBA" id="ARBA00047686"/>
    </source>
</evidence>
<dbReference type="RefSeq" id="WP_273556005.1">
    <property type="nucleotide sequence ID" value="NZ_JAQRFI010000044.1"/>
</dbReference>
<dbReference type="InterPro" id="IPR033704">
    <property type="entry name" value="dUTPase_trimeric"/>
</dbReference>
<evidence type="ECO:0000259" key="7">
    <source>
        <dbReference type="Pfam" id="PF00692"/>
    </source>
</evidence>
<comment type="catalytic activity">
    <reaction evidence="5">
        <text>dUTP + H2O = dUMP + diphosphate + H(+)</text>
        <dbReference type="Rhea" id="RHEA:10248"/>
        <dbReference type="ChEBI" id="CHEBI:15377"/>
        <dbReference type="ChEBI" id="CHEBI:15378"/>
        <dbReference type="ChEBI" id="CHEBI:33019"/>
        <dbReference type="ChEBI" id="CHEBI:61555"/>
        <dbReference type="ChEBI" id="CHEBI:246422"/>
        <dbReference type="EC" id="3.6.1.23"/>
    </reaction>
</comment>
<dbReference type="Pfam" id="PF00692">
    <property type="entry name" value="dUTPase"/>
    <property type="match status" value="1"/>
</dbReference>
<name>A0ABT5LLJ5_9GAMM</name>
<dbReference type="PANTHER" id="PTHR11241">
    <property type="entry name" value="DEOXYURIDINE 5'-TRIPHOSPHATE NUCLEOTIDOHYDROLASE"/>
    <property type="match status" value="1"/>
</dbReference>
<keyword evidence="9" id="KW-1185">Reference proteome</keyword>
<feature type="domain" description="dUTPase-like" evidence="7">
    <location>
        <begin position="15"/>
        <end position="146"/>
    </location>
</feature>
<dbReference type="InterPro" id="IPR008181">
    <property type="entry name" value="dUTPase"/>
</dbReference>
<protein>
    <recommendedName>
        <fullName evidence="2">dUTP diphosphatase</fullName>
        <ecNumber evidence="2">3.6.1.23</ecNumber>
    </recommendedName>
</protein>
<sequence>MIKQVPVVICRTHPNAIIPVYRTEGAAGFDLAAVEYNLYTAIDNGVSHLAYIIRTGIKVAIPSGYCMKIYATTDMGCEYHARPAECVSIIDSDYRDEIIIKLVVESGAKPFKIIDGMFIAQGVIEEVTKASFDEISEDKFTELKTANAETSSAEKSKTEKSKVEK</sequence>
<dbReference type="PANTHER" id="PTHR11241:SF0">
    <property type="entry name" value="DEOXYURIDINE 5'-TRIPHOSPHATE NUCLEOTIDOHYDROLASE"/>
    <property type="match status" value="1"/>
</dbReference>
<proteinExistence type="inferred from homology"/>
<dbReference type="InterPro" id="IPR036157">
    <property type="entry name" value="dUTPase-like_sf"/>
</dbReference>
<evidence type="ECO:0000256" key="3">
    <source>
        <dbReference type="ARBA" id="ARBA00022801"/>
    </source>
</evidence>
<evidence type="ECO:0000256" key="6">
    <source>
        <dbReference type="SAM" id="MobiDB-lite"/>
    </source>
</evidence>
<reference evidence="8 9" key="1">
    <citation type="submission" date="2023-02" db="EMBL/GenBank/DDBJ databases">
        <title>Entomopathogenic bacteria.</title>
        <authorList>
            <person name="Machado R.A."/>
        </authorList>
    </citation>
    <scope>NUCLEOTIDE SEQUENCE [LARGE SCALE GENOMIC DNA]</scope>
    <source>
        <strain evidence="8 9">XENO-10</strain>
    </source>
</reference>
<gene>
    <name evidence="8" type="ORF">PSI23_15905</name>
</gene>
<organism evidence="8 9">
    <name type="scientific">Xenorhabdus yunnanensis</name>
    <dbReference type="NCBI Taxonomy" id="3025878"/>
    <lineage>
        <taxon>Bacteria</taxon>
        <taxon>Pseudomonadati</taxon>
        <taxon>Pseudomonadota</taxon>
        <taxon>Gammaproteobacteria</taxon>
        <taxon>Enterobacterales</taxon>
        <taxon>Morganellaceae</taxon>
        <taxon>Xenorhabdus</taxon>
    </lineage>
</organism>
<keyword evidence="4" id="KW-0546">Nucleotide metabolism</keyword>
<dbReference type="EC" id="3.6.1.23" evidence="2"/>
<keyword evidence="3" id="KW-0378">Hydrolase</keyword>
<dbReference type="Proteomes" id="UP001217178">
    <property type="component" value="Unassembled WGS sequence"/>
</dbReference>
<evidence type="ECO:0000256" key="2">
    <source>
        <dbReference type="ARBA" id="ARBA00012379"/>
    </source>
</evidence>
<evidence type="ECO:0000256" key="1">
    <source>
        <dbReference type="ARBA" id="ARBA00006581"/>
    </source>
</evidence>
<evidence type="ECO:0000313" key="9">
    <source>
        <dbReference type="Proteomes" id="UP001217178"/>
    </source>
</evidence>
<dbReference type="InterPro" id="IPR029054">
    <property type="entry name" value="dUTPase-like"/>
</dbReference>
<comment type="similarity">
    <text evidence="1">Belongs to the dUTPase family.</text>
</comment>
<dbReference type="CDD" id="cd07557">
    <property type="entry name" value="trimeric_dUTPase"/>
    <property type="match status" value="1"/>
</dbReference>
<accession>A0ABT5LLJ5</accession>
<comment type="caution">
    <text evidence="8">The sequence shown here is derived from an EMBL/GenBank/DDBJ whole genome shotgun (WGS) entry which is preliminary data.</text>
</comment>
<dbReference type="SUPFAM" id="SSF51283">
    <property type="entry name" value="dUTPase-like"/>
    <property type="match status" value="1"/>
</dbReference>
<feature type="compositionally biased region" description="Basic and acidic residues" evidence="6">
    <location>
        <begin position="152"/>
        <end position="165"/>
    </location>
</feature>
<dbReference type="EMBL" id="JAQRFI010000044">
    <property type="protein sequence ID" value="MDC9590729.1"/>
    <property type="molecule type" value="Genomic_DNA"/>
</dbReference>